<dbReference type="SUPFAM" id="SSF53649">
    <property type="entry name" value="Alkaline phosphatase-like"/>
    <property type="match status" value="1"/>
</dbReference>
<evidence type="ECO:0000313" key="5">
    <source>
        <dbReference type="EMBL" id="MDS1270754.1"/>
    </source>
</evidence>
<evidence type="ECO:0000259" key="3">
    <source>
        <dbReference type="Pfam" id="PF25862"/>
    </source>
</evidence>
<evidence type="ECO:0000259" key="4">
    <source>
        <dbReference type="Pfam" id="PF25863"/>
    </source>
</evidence>
<name>A0ABU2H833_9ACTN</name>
<feature type="domain" description="Alkaline phosphatase-like protein PglZ second" evidence="2">
    <location>
        <begin position="184"/>
        <end position="333"/>
    </location>
</feature>
<dbReference type="NCBIfam" id="NF033446">
    <property type="entry name" value="BREX_PglZ_2"/>
    <property type="match status" value="1"/>
</dbReference>
<gene>
    <name evidence="5" type="primary">pglZ</name>
    <name evidence="5" type="ORF">RIF23_10625</name>
</gene>
<evidence type="ECO:0000313" key="6">
    <source>
        <dbReference type="Proteomes" id="UP001250214"/>
    </source>
</evidence>
<dbReference type="Pfam" id="PF25862">
    <property type="entry name" value="PglZ_1st"/>
    <property type="match status" value="1"/>
</dbReference>
<dbReference type="Pfam" id="PF25863">
    <property type="entry name" value="PglZ_C"/>
    <property type="match status" value="1"/>
</dbReference>
<proteinExistence type="predicted"/>
<dbReference type="InterPro" id="IPR058880">
    <property type="entry name" value="PglZ_N"/>
</dbReference>
<protein>
    <submittedName>
        <fullName evidence="5">BREX-2 system phosphatase PglZ</fullName>
    </submittedName>
</protein>
<feature type="domain" description="Alkaline phosphatase-like protein PglZ C-terminal" evidence="4">
    <location>
        <begin position="813"/>
        <end position="913"/>
    </location>
</feature>
<sequence length="916" mass="98950">MTSPTQARVPAVTTAALHQEVTRLLERYREHPERVLLLRAHASEGALGQHTLAGQPVHLAEIVSALHAVDHVTAQLTEGWDGVLVLLTTASENELGDGLLSRAAGHRIHPVEPWRLIRESFGVHRVDPRLTALGWVADALLDAMPPEGWPRQSGPILSRDAALRALATRRLGLAKLHISARDLDASSLLRWSLDHELVHGFTSLSTSERAGLEEWLGEVAGPVAIVLSALLDSGGAVDTVALGVLCASLWSMQEPGAERAQGAVLHHISPESARRERLTDTCMREFAQAAEQLVRTMLASTNDDEARRARQLLDRAEQLAGHFGAQPAARSSALLRSGLDARIQELGTALDTAVDDPTDCARLTAAVDALRSHAHITTQPELLRRAEMAQRLVQWLAVDTDPTSQVRGVGSGIASHIAYWGWVDRAVEAIWAGEERLPELQQPYQRLYEQVRTRRRAVDAAFAQQLGAAGTGSDELLTVENVLPRIVAPAVTGHPQRSRNVLVILVDGMSAAVAAALGEEVRQDGWEEFDPCAGTAAGESPRRRAVAAALPTITRVSRTSLFAAQLTSGTQSTEATAFAQHGFWKSKKAALFHKNAVVGRPGQALGADLEETLRSETPVVGVVLNTVDDSLDKGRATTPWRVDDVAQLRQLLNYARSQERAVILTSDHGHIPEHGGQLYRVDGAEGARYRTASSPPGEGEVELAGSRVVHEDGRVVALWDPDLRYTAAKAGYHGGAALAEVAVPLLALVPFGVDAPAGWRALDDQSPSWWSLQARRSARPTPQPEPKPRRLYRSEPHPQQAALELDELSSPKPPASLAEQLLDTDLFAERLRGTPRRVSVDKVRAAVTALVDAGGVLSLPRLAEHVGDRQVRAAGFAALLAQVLNVDNYPVLEVIDGGRNVRLDVELLRTQFGLKG</sequence>
<dbReference type="InterPro" id="IPR047992">
    <property type="entry name" value="BREX_PglZ"/>
</dbReference>
<feature type="region of interest" description="Disordered" evidence="1">
    <location>
        <begin position="772"/>
        <end position="798"/>
    </location>
</feature>
<dbReference type="Pfam" id="PF08665">
    <property type="entry name" value="PglZ"/>
    <property type="match status" value="1"/>
</dbReference>
<keyword evidence="6" id="KW-1185">Reference proteome</keyword>
<comment type="caution">
    <text evidence="5">The sequence shown here is derived from an EMBL/GenBank/DDBJ whole genome shotgun (WGS) entry which is preliminary data.</text>
</comment>
<evidence type="ECO:0000256" key="1">
    <source>
        <dbReference type="SAM" id="MobiDB-lite"/>
    </source>
</evidence>
<dbReference type="RefSeq" id="WP_310912302.1">
    <property type="nucleotide sequence ID" value="NZ_JAVLVT010000004.1"/>
</dbReference>
<dbReference type="InterPro" id="IPR058881">
    <property type="entry name" value="PglZ_2nd"/>
</dbReference>
<dbReference type="Proteomes" id="UP001250214">
    <property type="component" value="Unassembled WGS sequence"/>
</dbReference>
<organism evidence="5 6">
    <name type="scientific">Lipingzhangella rawalii</name>
    <dbReference type="NCBI Taxonomy" id="2055835"/>
    <lineage>
        <taxon>Bacteria</taxon>
        <taxon>Bacillati</taxon>
        <taxon>Actinomycetota</taxon>
        <taxon>Actinomycetes</taxon>
        <taxon>Streptosporangiales</taxon>
        <taxon>Nocardiopsidaceae</taxon>
        <taxon>Lipingzhangella</taxon>
    </lineage>
</organism>
<dbReference type="EMBL" id="JAVLVT010000004">
    <property type="protein sequence ID" value="MDS1270754.1"/>
    <property type="molecule type" value="Genomic_DNA"/>
</dbReference>
<dbReference type="InterPro" id="IPR058882">
    <property type="entry name" value="PglZ_C"/>
</dbReference>
<evidence type="ECO:0000259" key="2">
    <source>
        <dbReference type="Pfam" id="PF25861"/>
    </source>
</evidence>
<dbReference type="InterPro" id="IPR017850">
    <property type="entry name" value="Alkaline_phosphatase_core_sf"/>
</dbReference>
<feature type="compositionally biased region" description="Basic and acidic residues" evidence="1">
    <location>
        <begin position="786"/>
        <end position="796"/>
    </location>
</feature>
<reference evidence="6" key="1">
    <citation type="submission" date="2023-07" db="EMBL/GenBank/DDBJ databases">
        <title>Novel species in the genus Lipingzhangella isolated from Sambhar Salt Lake.</title>
        <authorList>
            <person name="Jiya N."/>
            <person name="Kajale S."/>
            <person name="Sharma A."/>
        </authorList>
    </citation>
    <scope>NUCLEOTIDE SEQUENCE [LARGE SCALE GENOMIC DNA]</scope>
    <source>
        <strain evidence="6">LS1_29</strain>
    </source>
</reference>
<feature type="domain" description="Alkaline phosphatase-like protein PglZ N-terminal" evidence="3">
    <location>
        <begin position="12"/>
        <end position="112"/>
    </location>
</feature>
<dbReference type="Pfam" id="PF25861">
    <property type="entry name" value="PglZ_2nd"/>
    <property type="match status" value="1"/>
</dbReference>
<accession>A0ABU2H833</accession>